<dbReference type="PANTHER" id="PTHR47683">
    <property type="entry name" value="PSEUDOURIDINE SYNTHASE FAMILY PROTEIN-RELATED"/>
    <property type="match status" value="1"/>
</dbReference>
<dbReference type="InterPro" id="IPR050343">
    <property type="entry name" value="RsuA_PseudoU_synthase"/>
</dbReference>
<dbReference type="NCBIfam" id="TIGR00093">
    <property type="entry name" value="pseudouridine synthase"/>
    <property type="match status" value="1"/>
</dbReference>
<dbReference type="PANTHER" id="PTHR47683:SF3">
    <property type="entry name" value="RIBOSOMAL LARGE SUBUNIT PSEUDOURIDINE SYNTHASE B"/>
    <property type="match status" value="1"/>
</dbReference>
<evidence type="ECO:0000256" key="2">
    <source>
        <dbReference type="ARBA" id="ARBA00022884"/>
    </source>
</evidence>
<dbReference type="Pfam" id="PF00849">
    <property type="entry name" value="PseudoU_synth_2"/>
    <property type="match status" value="1"/>
</dbReference>
<dbReference type="CDD" id="cd00165">
    <property type="entry name" value="S4"/>
    <property type="match status" value="1"/>
</dbReference>
<organism evidence="6">
    <name type="scientific">mine drainage metagenome</name>
    <dbReference type="NCBI Taxonomy" id="410659"/>
    <lineage>
        <taxon>unclassified sequences</taxon>
        <taxon>metagenomes</taxon>
        <taxon>ecological metagenomes</taxon>
    </lineage>
</organism>
<dbReference type="InterPro" id="IPR020103">
    <property type="entry name" value="PsdUridine_synth_cat_dom_sf"/>
</dbReference>
<evidence type="ECO:0000256" key="4">
    <source>
        <dbReference type="SAM" id="MobiDB-lite"/>
    </source>
</evidence>
<keyword evidence="2" id="KW-0694">RNA-binding</keyword>
<name>T1D2D2_9ZZZZ</name>
<reference evidence="6" key="1">
    <citation type="submission" date="2013-08" db="EMBL/GenBank/DDBJ databases">
        <authorList>
            <person name="Mendez C."/>
            <person name="Richter M."/>
            <person name="Ferrer M."/>
            <person name="Sanchez J."/>
        </authorList>
    </citation>
    <scope>NUCLEOTIDE SEQUENCE</scope>
</reference>
<dbReference type="Pfam" id="PF01479">
    <property type="entry name" value="S4"/>
    <property type="match status" value="1"/>
</dbReference>
<dbReference type="GO" id="GO:0006364">
    <property type="term" value="P:rRNA processing"/>
    <property type="evidence" value="ECO:0007669"/>
    <property type="project" value="UniProtKB-ARBA"/>
</dbReference>
<dbReference type="PROSITE" id="PS01149">
    <property type="entry name" value="PSI_RSU"/>
    <property type="match status" value="1"/>
</dbReference>
<dbReference type="InterPro" id="IPR006145">
    <property type="entry name" value="PsdUridine_synth_RsuA/RluA"/>
</dbReference>
<comment type="caution">
    <text evidence="6">The sequence shown here is derived from an EMBL/GenBank/DDBJ whole genome shotgun (WGS) entry which is preliminary data.</text>
</comment>
<dbReference type="SUPFAM" id="SSF55174">
    <property type="entry name" value="Alpha-L RNA-binding motif"/>
    <property type="match status" value="1"/>
</dbReference>
<dbReference type="EMBL" id="AUZX01002845">
    <property type="protein sequence ID" value="EQD75604.1"/>
    <property type="molecule type" value="Genomic_DNA"/>
</dbReference>
<dbReference type="GO" id="GO:0001522">
    <property type="term" value="P:pseudouridine synthesis"/>
    <property type="evidence" value="ECO:0007669"/>
    <property type="project" value="InterPro"/>
</dbReference>
<evidence type="ECO:0000313" key="6">
    <source>
        <dbReference type="EMBL" id="EQD75604.1"/>
    </source>
</evidence>
<gene>
    <name evidence="6" type="ORF">B1A_03895</name>
</gene>
<accession>T1D2D2</accession>
<keyword evidence="3" id="KW-0413">Isomerase</keyword>
<dbReference type="InterPro" id="IPR002942">
    <property type="entry name" value="S4_RNA-bd"/>
</dbReference>
<dbReference type="InterPro" id="IPR018496">
    <property type="entry name" value="PsdUridine_synth_RsuA/RluB_CS"/>
</dbReference>
<evidence type="ECO:0000256" key="1">
    <source>
        <dbReference type="ARBA" id="ARBA00008348"/>
    </source>
</evidence>
<dbReference type="GO" id="GO:0009982">
    <property type="term" value="F:pseudouridine synthase activity"/>
    <property type="evidence" value="ECO:0007669"/>
    <property type="project" value="InterPro"/>
</dbReference>
<dbReference type="GO" id="GO:0003723">
    <property type="term" value="F:RNA binding"/>
    <property type="evidence" value="ECO:0007669"/>
    <property type="project" value="UniProtKB-KW"/>
</dbReference>
<evidence type="ECO:0000256" key="3">
    <source>
        <dbReference type="ARBA" id="ARBA00023235"/>
    </source>
</evidence>
<evidence type="ECO:0000259" key="5">
    <source>
        <dbReference type="SMART" id="SM00363"/>
    </source>
</evidence>
<feature type="domain" description="RNA-binding S4" evidence="5">
    <location>
        <begin position="12"/>
        <end position="74"/>
    </location>
</feature>
<dbReference type="PROSITE" id="PS50889">
    <property type="entry name" value="S4"/>
    <property type="match status" value="1"/>
</dbReference>
<reference evidence="6" key="2">
    <citation type="journal article" date="2014" name="ISME J.">
        <title>Microbial stratification in low pH oxic and suboxic macroscopic growths along an acid mine drainage.</title>
        <authorList>
            <person name="Mendez-Garcia C."/>
            <person name="Mesa V."/>
            <person name="Sprenger R.R."/>
            <person name="Richter M."/>
            <person name="Diez M.S."/>
            <person name="Solano J."/>
            <person name="Bargiela R."/>
            <person name="Golyshina O.V."/>
            <person name="Manteca A."/>
            <person name="Ramos J.L."/>
            <person name="Gallego J.R."/>
            <person name="Llorente I."/>
            <person name="Martins Dos Santos V.A."/>
            <person name="Jensen O.N."/>
            <person name="Pelaez A.I."/>
            <person name="Sanchez J."/>
            <person name="Ferrer M."/>
        </authorList>
    </citation>
    <scope>NUCLEOTIDE SEQUENCE</scope>
</reference>
<dbReference type="InterPro" id="IPR000748">
    <property type="entry name" value="PsdUridine_synth_RsuA/RluB/E/F"/>
</dbReference>
<dbReference type="SUPFAM" id="SSF55120">
    <property type="entry name" value="Pseudouridine synthase"/>
    <property type="match status" value="1"/>
</dbReference>
<protein>
    <submittedName>
        <fullName evidence="6">Ribosomal large subunit pseudouridine synthase B</fullName>
    </submittedName>
</protein>
<dbReference type="InterPro" id="IPR036986">
    <property type="entry name" value="S4_RNA-bd_sf"/>
</dbReference>
<dbReference type="SMART" id="SM00363">
    <property type="entry name" value="S4"/>
    <property type="match status" value="1"/>
</dbReference>
<dbReference type="Gene3D" id="3.10.290.10">
    <property type="entry name" value="RNA-binding S4 domain"/>
    <property type="match status" value="1"/>
</dbReference>
<sequence length="292" mass="32966">MDTQKEMKMEPQRLHKVLAQSGVGSRREMETLIEAGEVRVNGAVAQVGSQVSPGDRVTVRGRPVRLKFAEAQVRILLYHKPEGEIVSRDDPDGRATVFATLPKLKGEKWVSVGRLDYNTSGLLIFTTSGALAHRLTHPSFEIEREYAVRVVGELNDLQMQQSCHEILLEDGPARFEAIRDQGGEGTNHWYQVVLKEGRNREVRRMFAALGCMVGRLMRVRFGLIGLPPRLKRGHFEELDARAVQRVLDWVGMTPVIQEEKRAPGQPNLRPKTPRPRTGVQRQTGSPRKDRAR</sequence>
<comment type="similarity">
    <text evidence="1">Belongs to the pseudouridine synthase RsuA family.</text>
</comment>
<dbReference type="Gene3D" id="3.30.2350.10">
    <property type="entry name" value="Pseudouridine synthase"/>
    <property type="match status" value="1"/>
</dbReference>
<proteinExistence type="inferred from homology"/>
<feature type="region of interest" description="Disordered" evidence="4">
    <location>
        <begin position="257"/>
        <end position="292"/>
    </location>
</feature>
<dbReference type="FunFam" id="3.10.290.10:FF:000003">
    <property type="entry name" value="Pseudouridine synthase"/>
    <property type="match status" value="1"/>
</dbReference>
<dbReference type="AlphaFoldDB" id="T1D2D2"/>